<gene>
    <name evidence="1" type="ORF">EWT59_00835</name>
</gene>
<organism evidence="1 2">
    <name type="scientific">Escherichia coli O25b:H4</name>
    <dbReference type="NCBI Taxonomy" id="941280"/>
    <lineage>
        <taxon>Bacteria</taxon>
        <taxon>Pseudomonadati</taxon>
        <taxon>Pseudomonadota</taxon>
        <taxon>Gammaproteobacteria</taxon>
        <taxon>Enterobacterales</taxon>
        <taxon>Enterobacteriaceae</taxon>
        <taxon>Escherichia</taxon>
    </lineage>
</organism>
<proteinExistence type="predicted"/>
<dbReference type="Proteomes" id="UP000309847">
    <property type="component" value="Unassembled WGS sequence"/>
</dbReference>
<comment type="caution">
    <text evidence="1">The sequence shown here is derived from an EMBL/GenBank/DDBJ whole genome shotgun (WGS) entry which is preliminary data.</text>
</comment>
<reference evidence="1 2" key="1">
    <citation type="submission" date="2019-01" db="EMBL/GenBank/DDBJ databases">
        <title>Genome and plasmid diversity of ESBL producing Escherichia coli ST131 tracking phylogenetic trajectories with Bayesian inference.</title>
        <authorList>
            <person name="Ny S."/>
        </authorList>
    </citation>
    <scope>NUCLEOTIDE SEQUENCE [LARGE SCALE GENOMIC DNA]</scope>
    <source>
        <strain evidence="1 2">C0101-PB_2013</strain>
    </source>
</reference>
<sequence>MEFKDDLIKQVGSIERLYAQIIMDTRDELQAFIQACSVLNFENVCPVTLSTKPERKFINGRKVQPPEKTSVLHILIKYYNCLKLRCKVIILEQENPVGRKGCTYAEDIFAGKITN</sequence>
<evidence type="ECO:0000313" key="1">
    <source>
        <dbReference type="EMBL" id="TLI70995.1"/>
    </source>
</evidence>
<dbReference type="EMBL" id="SEWA01000002">
    <property type="protein sequence ID" value="TLI70995.1"/>
    <property type="molecule type" value="Genomic_DNA"/>
</dbReference>
<name>A0A7I0L1X1_ECO25</name>
<dbReference type="AlphaFoldDB" id="A0A7I0L1X1"/>
<protein>
    <submittedName>
        <fullName evidence="1">Uncharacterized protein</fullName>
    </submittedName>
</protein>
<evidence type="ECO:0000313" key="2">
    <source>
        <dbReference type="Proteomes" id="UP000309847"/>
    </source>
</evidence>
<accession>A0A7I0L1X1</accession>